<dbReference type="SUPFAM" id="SSF53271">
    <property type="entry name" value="PRTase-like"/>
    <property type="match status" value="1"/>
</dbReference>
<dbReference type="EMBL" id="QKXH01000007">
    <property type="protein sequence ID" value="PZX93009.1"/>
    <property type="molecule type" value="Genomic_DNA"/>
</dbReference>
<keyword evidence="2" id="KW-0808">Transferase</keyword>
<evidence type="ECO:0000313" key="3">
    <source>
        <dbReference type="Proteomes" id="UP000249177"/>
    </source>
</evidence>
<name>A0A2W7U6Y6_9FLAO</name>
<feature type="domain" description="Phosphoribosyltransferase" evidence="1">
    <location>
        <begin position="18"/>
        <end position="188"/>
    </location>
</feature>
<sequence>MLFADRYDASLKLILLLEKFKNDNCVILAVPRGGVPIGYHIAQAYHFPMDLLLTKKIGHPLNKELAIGAVSLEDEIIDDYPYISKDYINNQILEIKESLKKRYKKFLGNRSPIELLNKTVIIVDDGIATGNTLLAAIKMIRRKSPKKIVIAVPVAPTDSAKKIMSKVDEFICPLITNDFVGVGGYYLDFSQVSDEEVIQLMDEIYSLENKK</sequence>
<evidence type="ECO:0000259" key="1">
    <source>
        <dbReference type="Pfam" id="PF00156"/>
    </source>
</evidence>
<organism evidence="2 3">
    <name type="scientific">Flavobacterium aquariorum</name>
    <dbReference type="NCBI Taxonomy" id="2217670"/>
    <lineage>
        <taxon>Bacteria</taxon>
        <taxon>Pseudomonadati</taxon>
        <taxon>Bacteroidota</taxon>
        <taxon>Flavobacteriia</taxon>
        <taxon>Flavobacteriales</taxon>
        <taxon>Flavobacteriaceae</taxon>
        <taxon>Flavobacterium</taxon>
    </lineage>
</organism>
<reference evidence="2 3" key="1">
    <citation type="submission" date="2018-06" db="EMBL/GenBank/DDBJ databases">
        <title>Flavobacterium sp IMCC34762, genome.</title>
        <authorList>
            <person name="Joung Y."/>
            <person name="Cho J."/>
            <person name="Song J."/>
        </authorList>
    </citation>
    <scope>NUCLEOTIDE SEQUENCE [LARGE SCALE GENOMIC DNA]</scope>
    <source>
        <strain evidence="2 3">IMCC34762</strain>
    </source>
</reference>
<evidence type="ECO:0000313" key="2">
    <source>
        <dbReference type="EMBL" id="PZX93009.1"/>
    </source>
</evidence>
<protein>
    <submittedName>
        <fullName evidence="2">Phosphoribosyltransferase</fullName>
    </submittedName>
</protein>
<proteinExistence type="predicted"/>
<dbReference type="CDD" id="cd06223">
    <property type="entry name" value="PRTases_typeI"/>
    <property type="match status" value="1"/>
</dbReference>
<accession>A0A2W7U6Y6</accession>
<dbReference type="Pfam" id="PF00156">
    <property type="entry name" value="Pribosyltran"/>
    <property type="match status" value="1"/>
</dbReference>
<dbReference type="InterPro" id="IPR000836">
    <property type="entry name" value="PRTase_dom"/>
</dbReference>
<comment type="caution">
    <text evidence="2">The sequence shown here is derived from an EMBL/GenBank/DDBJ whole genome shotgun (WGS) entry which is preliminary data.</text>
</comment>
<dbReference type="Gene3D" id="3.30.1310.20">
    <property type="entry name" value="PRTase-like"/>
    <property type="match status" value="1"/>
</dbReference>
<dbReference type="OrthoDB" id="9810066at2"/>
<gene>
    <name evidence="2" type="ORF">DOS84_11610</name>
</gene>
<dbReference type="Gene3D" id="3.40.50.2020">
    <property type="match status" value="1"/>
</dbReference>
<dbReference type="AlphaFoldDB" id="A0A2W7U6Y6"/>
<dbReference type="GO" id="GO:0016757">
    <property type="term" value="F:glycosyltransferase activity"/>
    <property type="evidence" value="ECO:0007669"/>
    <property type="project" value="UniProtKB-KW"/>
</dbReference>
<dbReference type="Proteomes" id="UP000249177">
    <property type="component" value="Unassembled WGS sequence"/>
</dbReference>
<keyword evidence="2" id="KW-0328">Glycosyltransferase</keyword>
<keyword evidence="3" id="KW-1185">Reference proteome</keyword>
<dbReference type="InterPro" id="IPR029057">
    <property type="entry name" value="PRTase-like"/>
</dbReference>